<evidence type="ECO:0000313" key="2">
    <source>
        <dbReference type="Proteomes" id="UP000502118"/>
    </source>
</evidence>
<dbReference type="SUPFAM" id="SSF56112">
    <property type="entry name" value="Protein kinase-like (PK-like)"/>
    <property type="match status" value="2"/>
</dbReference>
<protein>
    <submittedName>
        <fullName evidence="1">Uncharacterized protein</fullName>
    </submittedName>
</protein>
<proteinExistence type="predicted"/>
<dbReference type="Proteomes" id="UP000502118">
    <property type="component" value="Chromosome"/>
</dbReference>
<dbReference type="InterPro" id="IPR011009">
    <property type="entry name" value="Kinase-like_dom_sf"/>
</dbReference>
<dbReference type="RefSeq" id="WP_171113069.1">
    <property type="nucleotide sequence ID" value="NZ_CP053097.1"/>
</dbReference>
<evidence type="ECO:0000313" key="1">
    <source>
        <dbReference type="EMBL" id="QJR44214.1"/>
    </source>
</evidence>
<keyword evidence="2" id="KW-1185">Reference proteome</keyword>
<name>A0A6M4JB47_9MOLU</name>
<organism evidence="1 2">
    <name type="scientific">Mycoplasma miroungirhinis</name>
    <dbReference type="NCBI Taxonomy" id="754516"/>
    <lineage>
        <taxon>Bacteria</taxon>
        <taxon>Bacillati</taxon>
        <taxon>Mycoplasmatota</taxon>
        <taxon>Mollicutes</taxon>
        <taxon>Mycoplasmataceae</taxon>
        <taxon>Mycoplasma</taxon>
    </lineage>
</organism>
<dbReference type="Gene3D" id="3.90.1200.10">
    <property type="match status" value="2"/>
</dbReference>
<reference evidence="1 2" key="1">
    <citation type="submission" date="2020-05" db="EMBL/GenBank/DDBJ databases">
        <title>Novel Mycoplasma species detected in Mirounga angustirostris (northern elephant seal) from the USA.</title>
        <authorList>
            <person name="Volokhov D.V."/>
        </authorList>
    </citation>
    <scope>NUCLEOTIDE SEQUENCE [LARGE SCALE GENOMIC DNA]</scope>
    <source>
        <strain evidence="1 2">Mirounga ES2806-NAS</strain>
    </source>
</reference>
<sequence length="479" mass="57814">MKINELELNKLLGKLKSVFGSIISAKISDVYFVYESFHNKTYQAKYKNTTVQIRIPKLENINLTHEEIIANSFDDFLFYKDGYLIKKWFFGNNLTTVNIDKVITKNIISEIKELQKIDISLNEFNWYLNKIDDSLFDDIVKKYSNDELVFSHNNIKRSNILVNKYGKIKIIDFANCSLNSKYMDPVMAYINLGIDKNILIKEFNLDLKKFDNYVYIIKKYLKAKFIQFYEHQKIPIQQLQRSMNPYQTKKYNYSSYFIFQKNKYNFTTQLEIKQLDNFYFVPPYVYEDEKVIIWKWMERNEILTLDNVKIRALARAMKILHTSKVEFPKYDIKKWLKNLIHLVGTKNIHQDFNDKMLYKIYKWMFRLKATCNCHNNLSINTIFFTKKQNIFLMGWDKATKNDPFIDIAILFENMQWNNQQENLFWKTYQISRPDNFIKYRIIVNFVAYLINKSKLDDEFLSNINKKRIYDLFYILEPKI</sequence>
<dbReference type="KEGG" id="mmio:HLA92_02085"/>
<dbReference type="AlphaFoldDB" id="A0A6M4JB47"/>
<gene>
    <name evidence="1" type="ORF">HLA92_02085</name>
</gene>
<dbReference type="EMBL" id="CP053097">
    <property type="protein sequence ID" value="QJR44214.1"/>
    <property type="molecule type" value="Genomic_DNA"/>
</dbReference>
<accession>A0A6M4JB47</accession>